<evidence type="ECO:0000256" key="11">
    <source>
        <dbReference type="ARBA" id="ARBA00023303"/>
    </source>
</evidence>
<keyword evidence="5" id="KW-1133">Transmembrane helix</keyword>
<evidence type="ECO:0000256" key="1">
    <source>
        <dbReference type="ARBA" id="ARBA00004651"/>
    </source>
</evidence>
<evidence type="ECO:0000256" key="6">
    <source>
        <dbReference type="ARBA" id="ARBA00023065"/>
    </source>
</evidence>
<comment type="caution">
    <text evidence="13">The sequence shown here is derived from an EMBL/GenBank/DDBJ whole genome shotgun (WGS) entry which is preliminary data.</text>
</comment>
<organism evidence="13 14">
    <name type="scientific">Petrolisthes manimaculis</name>
    <dbReference type="NCBI Taxonomy" id="1843537"/>
    <lineage>
        <taxon>Eukaryota</taxon>
        <taxon>Metazoa</taxon>
        <taxon>Ecdysozoa</taxon>
        <taxon>Arthropoda</taxon>
        <taxon>Crustacea</taxon>
        <taxon>Multicrustacea</taxon>
        <taxon>Malacostraca</taxon>
        <taxon>Eumalacostraca</taxon>
        <taxon>Eucarida</taxon>
        <taxon>Decapoda</taxon>
        <taxon>Pleocyemata</taxon>
        <taxon>Anomura</taxon>
        <taxon>Galatheoidea</taxon>
        <taxon>Porcellanidae</taxon>
        <taxon>Petrolisthes</taxon>
    </lineage>
</organism>
<keyword evidence="7" id="KW-0472">Membrane</keyword>
<evidence type="ECO:0000256" key="9">
    <source>
        <dbReference type="ARBA" id="ARBA00023180"/>
    </source>
</evidence>
<keyword evidence="4" id="KW-0812">Transmembrane</keyword>
<keyword evidence="6" id="KW-0406">Ion transport</keyword>
<evidence type="ECO:0000259" key="12">
    <source>
        <dbReference type="SMART" id="SM00918"/>
    </source>
</evidence>
<dbReference type="PANTHER" id="PTHR42643:SF38">
    <property type="entry name" value="IONOTROPIC RECEPTOR 100A"/>
    <property type="match status" value="1"/>
</dbReference>
<dbReference type="GO" id="GO:0005886">
    <property type="term" value="C:plasma membrane"/>
    <property type="evidence" value="ECO:0007669"/>
    <property type="project" value="UniProtKB-SubCell"/>
</dbReference>
<dbReference type="Proteomes" id="UP001292094">
    <property type="component" value="Unassembled WGS sequence"/>
</dbReference>
<sequence>MGKSDHVTTALLLHPGLRNTRYAFYVTKQIHRKFNTKKEGTGVEVWRWCGYCEGGEAGVERLGTWNETTPGIPQHPLLFRDRPENYNRHKFRLFEKELFPYISSERLSDEPGALIRHRDAIGTRVIQAMSSSLNFTYEVREPIDDHWGVELEGGNWTGIVKHLQREEADICLDLTVTPQRYQVIQYTGGYIQQSVVILSSKPRPLPEYLSLIRPFEC</sequence>
<dbReference type="InterPro" id="IPR052192">
    <property type="entry name" value="Insect_Ionotropic_Sensory_Rcpt"/>
</dbReference>
<comment type="subcellular location">
    <subcellularLocation>
        <location evidence="1">Cell membrane</location>
        <topology evidence="1">Multi-pass membrane protein</topology>
    </subcellularLocation>
</comment>
<evidence type="ECO:0000256" key="7">
    <source>
        <dbReference type="ARBA" id="ARBA00023136"/>
    </source>
</evidence>
<keyword evidence="10" id="KW-1071">Ligand-gated ion channel</keyword>
<keyword evidence="2" id="KW-0813">Transport</keyword>
<evidence type="ECO:0000256" key="8">
    <source>
        <dbReference type="ARBA" id="ARBA00023170"/>
    </source>
</evidence>
<dbReference type="Pfam" id="PF10613">
    <property type="entry name" value="Lig_chan-Glu_bd"/>
    <property type="match status" value="1"/>
</dbReference>
<keyword evidence="9" id="KW-0325">Glycoprotein</keyword>
<accession>A0AAE1QI60</accession>
<evidence type="ECO:0000256" key="10">
    <source>
        <dbReference type="ARBA" id="ARBA00023286"/>
    </source>
</evidence>
<keyword evidence="14" id="KW-1185">Reference proteome</keyword>
<dbReference type="SMART" id="SM00918">
    <property type="entry name" value="Lig_chan-Glu_bd"/>
    <property type="match status" value="1"/>
</dbReference>
<gene>
    <name evidence="13" type="ORF">Pmani_002313</name>
</gene>
<feature type="domain" description="Ionotropic glutamate receptor L-glutamate and glycine-binding" evidence="12">
    <location>
        <begin position="100"/>
        <end position="165"/>
    </location>
</feature>
<evidence type="ECO:0000256" key="5">
    <source>
        <dbReference type="ARBA" id="ARBA00022989"/>
    </source>
</evidence>
<evidence type="ECO:0000256" key="3">
    <source>
        <dbReference type="ARBA" id="ARBA00022475"/>
    </source>
</evidence>
<dbReference type="AlphaFoldDB" id="A0AAE1QI60"/>
<evidence type="ECO:0000313" key="13">
    <source>
        <dbReference type="EMBL" id="KAK4327196.1"/>
    </source>
</evidence>
<dbReference type="Gene3D" id="3.40.190.10">
    <property type="entry name" value="Periplasmic binding protein-like II"/>
    <property type="match status" value="1"/>
</dbReference>
<dbReference type="InterPro" id="IPR019594">
    <property type="entry name" value="Glu/Gly-bd"/>
</dbReference>
<reference evidence="13" key="1">
    <citation type="submission" date="2023-11" db="EMBL/GenBank/DDBJ databases">
        <title>Genome assemblies of two species of porcelain crab, Petrolisthes cinctipes and Petrolisthes manimaculis (Anomura: Porcellanidae).</title>
        <authorList>
            <person name="Angst P."/>
        </authorList>
    </citation>
    <scope>NUCLEOTIDE SEQUENCE</scope>
    <source>
        <strain evidence="13">PB745_02</strain>
        <tissue evidence="13">Gill</tissue>
    </source>
</reference>
<evidence type="ECO:0000256" key="4">
    <source>
        <dbReference type="ARBA" id="ARBA00022692"/>
    </source>
</evidence>
<dbReference type="GO" id="GO:0015276">
    <property type="term" value="F:ligand-gated monoatomic ion channel activity"/>
    <property type="evidence" value="ECO:0007669"/>
    <property type="project" value="InterPro"/>
</dbReference>
<name>A0AAE1QI60_9EUCA</name>
<dbReference type="SUPFAM" id="SSF53850">
    <property type="entry name" value="Periplasmic binding protein-like II"/>
    <property type="match status" value="1"/>
</dbReference>
<keyword evidence="8" id="KW-0675">Receptor</keyword>
<evidence type="ECO:0000313" key="14">
    <source>
        <dbReference type="Proteomes" id="UP001292094"/>
    </source>
</evidence>
<dbReference type="PANTHER" id="PTHR42643">
    <property type="entry name" value="IONOTROPIC RECEPTOR 20A-RELATED"/>
    <property type="match status" value="1"/>
</dbReference>
<proteinExistence type="predicted"/>
<keyword evidence="11" id="KW-0407">Ion channel</keyword>
<evidence type="ECO:0000256" key="2">
    <source>
        <dbReference type="ARBA" id="ARBA00022448"/>
    </source>
</evidence>
<keyword evidence="3" id="KW-1003">Cell membrane</keyword>
<dbReference type="EMBL" id="JAWZYT010000164">
    <property type="protein sequence ID" value="KAK4327196.1"/>
    <property type="molecule type" value="Genomic_DNA"/>
</dbReference>
<protein>
    <recommendedName>
        <fullName evidence="12">Ionotropic glutamate receptor L-glutamate and glycine-binding domain-containing protein</fullName>
    </recommendedName>
</protein>